<dbReference type="EMBL" id="UOGK01000748">
    <property type="protein sequence ID" value="VAX42772.1"/>
    <property type="molecule type" value="Genomic_DNA"/>
</dbReference>
<feature type="compositionally biased region" description="Polar residues" evidence="1">
    <location>
        <begin position="73"/>
        <end position="86"/>
    </location>
</feature>
<feature type="non-terminal residue" evidence="2">
    <location>
        <position position="1"/>
    </location>
</feature>
<dbReference type="AlphaFoldDB" id="A0A3B1DPS0"/>
<accession>A0A3B1DPS0</accession>
<reference evidence="2" key="1">
    <citation type="submission" date="2018-06" db="EMBL/GenBank/DDBJ databases">
        <authorList>
            <person name="Zhirakovskaya E."/>
        </authorList>
    </citation>
    <scope>NUCLEOTIDE SEQUENCE</scope>
</reference>
<organism evidence="2">
    <name type="scientific">hydrothermal vent metagenome</name>
    <dbReference type="NCBI Taxonomy" id="652676"/>
    <lineage>
        <taxon>unclassified sequences</taxon>
        <taxon>metagenomes</taxon>
        <taxon>ecological metagenomes</taxon>
    </lineage>
</organism>
<name>A0A3B1DPS0_9ZZZZ</name>
<feature type="compositionally biased region" description="Polar residues" evidence="1">
    <location>
        <begin position="142"/>
        <end position="151"/>
    </location>
</feature>
<evidence type="ECO:0000313" key="2">
    <source>
        <dbReference type="EMBL" id="VAX42772.1"/>
    </source>
</evidence>
<evidence type="ECO:0000256" key="1">
    <source>
        <dbReference type="SAM" id="MobiDB-lite"/>
    </source>
</evidence>
<sequence length="460" mass="48263">YSRVIGPAGYPLEPGIHRRAFLCCIRVFLWGFCGYRESGGHRRSPGDGASATGGHKDTPVGPRRPTGDGNGSPGENKNPTGENKNTTGRDPRKSGAHSPGRVNTHRSRGHTAPGTPAPVGDRHLSKAPSLSCGKDGHRVDSGENQVTNTDSRIGARPMKNRPLCRRCVPLGLLMIGLVAFTATARGQVGSDEPARPAGDAGPGTRAGHVLYAHMGVGDDPGGVYVVDLQSFTVDRRGARAGAVYSSGLAATPGGTLITIDRDRNEILHLNCSTGRLLKRVPLDRDYWVSRRGFSFAPDGRLFMVFPGIELRTVDPDTGETTLFLPVSGATRIEALAFAPDGTLYAVGSAGNNRRSRLLFTIDTETGAASQIGAMGVDDVDTLVFGPDGFLYGNDETGSSGTANILRIDPATGAVEQLGDPGLGVQPSGLAFAALPIDCPADLTGDGVVDTQDFLVFLNAW</sequence>
<proteinExistence type="predicted"/>
<dbReference type="Gene3D" id="2.115.10.10">
    <property type="entry name" value="Tachylectin 2"/>
    <property type="match status" value="1"/>
</dbReference>
<gene>
    <name evidence="2" type="ORF">MNBD_PLANCTO03-999</name>
</gene>
<dbReference type="SUPFAM" id="SSF63829">
    <property type="entry name" value="Calcium-dependent phosphotriesterase"/>
    <property type="match status" value="1"/>
</dbReference>
<feature type="region of interest" description="Disordered" evidence="1">
    <location>
        <begin position="39"/>
        <end position="154"/>
    </location>
</feature>
<protein>
    <submittedName>
        <fullName evidence="2">Uncharacterized protein</fullName>
    </submittedName>
</protein>
<feature type="non-terminal residue" evidence="2">
    <location>
        <position position="460"/>
    </location>
</feature>